<dbReference type="Gene3D" id="3.30.565.10">
    <property type="entry name" value="Histidine kinase-like ATPase, C-terminal domain"/>
    <property type="match status" value="1"/>
</dbReference>
<sequence length="647" mass="73481">MLIKLKRFVFLLISLFCAVVTRSQTINGDGIDPARYIGRDVSCFIDTTAQLTLLQVQEAYKIKQFRKGRTDILNLGNTSAAIWVHFSLKRTQKIANYLVVDYANIEQVDCYISWDSQWSHYKAGSLTDASNGVRSTSQYIFPINLPEDQETAGIWLRVKSRNIMLLPLQLARADNLYLIENSGNRVVELCFVGFLFALLIFHLFLYLTVRDPAYLYYCLYILSLGIYTIGYLSGHIYLLGDSIKNFVYNYPHIFFSIGFATSILITNRFYNIRSISLNLFRWTNILLGGLSGLLLLSAFGFKAQAAMGAQVFGLLVPLTLIITSVYAYCAARKAVVYLGAAWLTFVGAVIYYVLCLQGILTFHPYSPLILQSGVLLEFMLLALALGRRYQTILEQQRRVEADHFKLMQIHNNELEQEVSKRTENLKEVINQLKASDEVKNKLFSIIAHDLRTPFNSLLSILSTDVIDLLDEAELKMVLRSNSNHFQQLKIMLDNILHWARSQMEEVQINKEHFDIIKTTNFLATVYKPIVEAKEVSIQISSQTGSQFCIADKNHIRLVLRNLLDNAVKYTNPSSSILIEIDQVSDAVRFSIQNSFIESNNDGQKARTTGLGIKLCEDYLTRNGSSLKKEVLGNIIRFSFLLPSADLN</sequence>
<evidence type="ECO:0000256" key="3">
    <source>
        <dbReference type="ARBA" id="ARBA00022679"/>
    </source>
</evidence>
<keyword evidence="5" id="KW-0418">Kinase</keyword>
<dbReference type="InterPro" id="IPR011623">
    <property type="entry name" value="7TMR_DISM_rcpt_extracell_dom1"/>
</dbReference>
<keyword evidence="7" id="KW-0902">Two-component regulatory system</keyword>
<keyword evidence="8" id="KW-1133">Transmembrane helix</keyword>
<organism evidence="11 12">
    <name type="scientific">Niabella yanshanensis</name>
    <dbReference type="NCBI Taxonomy" id="577386"/>
    <lineage>
        <taxon>Bacteria</taxon>
        <taxon>Pseudomonadati</taxon>
        <taxon>Bacteroidota</taxon>
        <taxon>Chitinophagia</taxon>
        <taxon>Chitinophagales</taxon>
        <taxon>Chitinophagaceae</taxon>
        <taxon>Niabella</taxon>
    </lineage>
</organism>
<dbReference type="Pfam" id="PF07695">
    <property type="entry name" value="7TMR-DISM_7TM"/>
    <property type="match status" value="1"/>
</dbReference>
<feature type="transmembrane region" description="Helical" evidence="8">
    <location>
        <begin position="307"/>
        <end position="328"/>
    </location>
</feature>
<dbReference type="SUPFAM" id="SSF55874">
    <property type="entry name" value="ATPase domain of HSP90 chaperone/DNA topoisomerase II/histidine kinase"/>
    <property type="match status" value="1"/>
</dbReference>
<dbReference type="InterPro" id="IPR003594">
    <property type="entry name" value="HATPase_dom"/>
</dbReference>
<evidence type="ECO:0000256" key="7">
    <source>
        <dbReference type="ARBA" id="ARBA00023012"/>
    </source>
</evidence>
<feature type="transmembrane region" description="Helical" evidence="8">
    <location>
        <begin position="214"/>
        <end position="238"/>
    </location>
</feature>
<dbReference type="Gene3D" id="1.10.287.130">
    <property type="match status" value="1"/>
</dbReference>
<dbReference type="PANTHER" id="PTHR42878:SF7">
    <property type="entry name" value="SENSOR HISTIDINE KINASE GLRK"/>
    <property type="match status" value="1"/>
</dbReference>
<dbReference type="PANTHER" id="PTHR42878">
    <property type="entry name" value="TWO-COMPONENT HISTIDINE KINASE"/>
    <property type="match status" value="1"/>
</dbReference>
<keyword evidence="8" id="KW-0812">Transmembrane</keyword>
<keyword evidence="4" id="KW-0547">Nucleotide-binding</keyword>
<dbReference type="RefSeq" id="WP_114792735.1">
    <property type="nucleotide sequence ID" value="NZ_CP139960.1"/>
</dbReference>
<feature type="transmembrane region" description="Helical" evidence="8">
    <location>
        <begin position="335"/>
        <end position="362"/>
    </location>
</feature>
<reference evidence="11 12" key="1">
    <citation type="submission" date="2023-12" db="EMBL/GenBank/DDBJ databases">
        <title>Genome sequencing and assembly of bacterial species from a model synthetic community.</title>
        <authorList>
            <person name="Hogle S.L."/>
        </authorList>
    </citation>
    <scope>NUCLEOTIDE SEQUENCE [LARGE SCALE GENOMIC DNA]</scope>
    <source>
        <strain evidence="11 12">HAMBI_3031</strain>
    </source>
</reference>
<dbReference type="EMBL" id="CP139960">
    <property type="protein sequence ID" value="WQD38813.1"/>
    <property type="molecule type" value="Genomic_DNA"/>
</dbReference>
<keyword evidence="6" id="KW-0067">ATP-binding</keyword>
<dbReference type="InterPro" id="IPR036097">
    <property type="entry name" value="HisK_dim/P_sf"/>
</dbReference>
<dbReference type="SMART" id="SM00387">
    <property type="entry name" value="HATPase_c"/>
    <property type="match status" value="1"/>
</dbReference>
<feature type="signal peptide" evidence="9">
    <location>
        <begin position="1"/>
        <end position="22"/>
    </location>
</feature>
<evidence type="ECO:0000256" key="4">
    <source>
        <dbReference type="ARBA" id="ARBA00022741"/>
    </source>
</evidence>
<dbReference type="Pfam" id="PF02518">
    <property type="entry name" value="HATPase_c"/>
    <property type="match status" value="1"/>
</dbReference>
<dbReference type="InterPro" id="IPR050351">
    <property type="entry name" value="BphY/WalK/GraS-like"/>
</dbReference>
<dbReference type="InterPro" id="IPR036890">
    <property type="entry name" value="HATPase_C_sf"/>
</dbReference>
<evidence type="ECO:0000256" key="2">
    <source>
        <dbReference type="ARBA" id="ARBA00012438"/>
    </source>
</evidence>
<evidence type="ECO:0000256" key="6">
    <source>
        <dbReference type="ARBA" id="ARBA00022840"/>
    </source>
</evidence>
<dbReference type="Pfam" id="PF07696">
    <property type="entry name" value="7TMR-DISMED2"/>
    <property type="match status" value="1"/>
</dbReference>
<evidence type="ECO:0000313" key="11">
    <source>
        <dbReference type="EMBL" id="WQD38813.1"/>
    </source>
</evidence>
<feature type="transmembrane region" description="Helical" evidence="8">
    <location>
        <begin position="282"/>
        <end position="301"/>
    </location>
</feature>
<dbReference type="CDD" id="cd00082">
    <property type="entry name" value="HisKA"/>
    <property type="match status" value="1"/>
</dbReference>
<feature type="transmembrane region" description="Helical" evidence="8">
    <location>
        <begin position="368"/>
        <end position="386"/>
    </location>
</feature>
<dbReference type="InterPro" id="IPR011622">
    <property type="entry name" value="7TMR_DISM_rcpt_extracell_dom2"/>
</dbReference>
<keyword evidence="8" id="KW-0472">Membrane</keyword>
<proteinExistence type="predicted"/>
<dbReference type="PROSITE" id="PS50109">
    <property type="entry name" value="HIS_KIN"/>
    <property type="match status" value="1"/>
</dbReference>
<feature type="chain" id="PRO_5046763267" description="histidine kinase" evidence="9">
    <location>
        <begin position="23"/>
        <end position="647"/>
    </location>
</feature>
<dbReference type="EC" id="2.7.13.3" evidence="2"/>
<dbReference type="Gene3D" id="2.60.40.2380">
    <property type="match status" value="1"/>
</dbReference>
<feature type="transmembrane region" description="Helical" evidence="8">
    <location>
        <begin position="250"/>
        <end position="270"/>
    </location>
</feature>
<evidence type="ECO:0000256" key="5">
    <source>
        <dbReference type="ARBA" id="ARBA00022777"/>
    </source>
</evidence>
<feature type="transmembrane region" description="Helical" evidence="8">
    <location>
        <begin position="186"/>
        <end position="207"/>
    </location>
</feature>
<protein>
    <recommendedName>
        <fullName evidence="2">histidine kinase</fullName>
        <ecNumber evidence="2">2.7.13.3</ecNumber>
    </recommendedName>
</protein>
<evidence type="ECO:0000259" key="10">
    <source>
        <dbReference type="PROSITE" id="PS50109"/>
    </source>
</evidence>
<dbReference type="InterPro" id="IPR005467">
    <property type="entry name" value="His_kinase_dom"/>
</dbReference>
<evidence type="ECO:0000256" key="8">
    <source>
        <dbReference type="SAM" id="Phobius"/>
    </source>
</evidence>
<name>A0ABZ0W6A8_9BACT</name>
<evidence type="ECO:0000313" key="12">
    <source>
        <dbReference type="Proteomes" id="UP001325680"/>
    </source>
</evidence>
<dbReference type="InterPro" id="IPR003661">
    <property type="entry name" value="HisK_dim/P_dom"/>
</dbReference>
<gene>
    <name evidence="11" type="ORF">U0035_01475</name>
</gene>
<dbReference type="SUPFAM" id="SSF47384">
    <property type="entry name" value="Homodimeric domain of signal transducing histidine kinase"/>
    <property type="match status" value="1"/>
</dbReference>
<keyword evidence="12" id="KW-1185">Reference proteome</keyword>
<dbReference type="Proteomes" id="UP001325680">
    <property type="component" value="Chromosome"/>
</dbReference>
<keyword evidence="3" id="KW-0808">Transferase</keyword>
<evidence type="ECO:0000256" key="9">
    <source>
        <dbReference type="SAM" id="SignalP"/>
    </source>
</evidence>
<keyword evidence="9" id="KW-0732">Signal</keyword>
<evidence type="ECO:0000256" key="1">
    <source>
        <dbReference type="ARBA" id="ARBA00000085"/>
    </source>
</evidence>
<feature type="domain" description="Histidine kinase" evidence="10">
    <location>
        <begin position="445"/>
        <end position="645"/>
    </location>
</feature>
<accession>A0ABZ0W6A8</accession>
<comment type="catalytic activity">
    <reaction evidence="1">
        <text>ATP + protein L-histidine = ADP + protein N-phospho-L-histidine.</text>
        <dbReference type="EC" id="2.7.13.3"/>
    </reaction>
</comment>